<dbReference type="InterPro" id="IPR036291">
    <property type="entry name" value="NAD(P)-bd_dom_sf"/>
</dbReference>
<evidence type="ECO:0000313" key="6">
    <source>
        <dbReference type="Proteomes" id="UP000292702"/>
    </source>
</evidence>
<reference evidence="5 6" key="1">
    <citation type="submission" date="2018-11" db="EMBL/GenBank/DDBJ databases">
        <title>Genome assembly of Steccherinum ochraceum LE-BIN_3174, the white-rot fungus of the Steccherinaceae family (The Residual Polyporoid clade, Polyporales, Basidiomycota).</title>
        <authorList>
            <person name="Fedorova T.V."/>
            <person name="Glazunova O.A."/>
            <person name="Landesman E.O."/>
            <person name="Moiseenko K.V."/>
            <person name="Psurtseva N.V."/>
            <person name="Savinova O.S."/>
            <person name="Shakhova N.V."/>
            <person name="Tyazhelova T.V."/>
            <person name="Vasina D.V."/>
        </authorList>
    </citation>
    <scope>NUCLEOTIDE SEQUENCE [LARGE SCALE GENOMIC DNA]</scope>
    <source>
        <strain evidence="5 6">LE-BIN_3174</strain>
    </source>
</reference>
<dbReference type="EMBL" id="RWJN01000073">
    <property type="protein sequence ID" value="TCD68187.1"/>
    <property type="molecule type" value="Genomic_DNA"/>
</dbReference>
<dbReference type="SMART" id="SM00822">
    <property type="entry name" value="PKS_KR"/>
    <property type="match status" value="1"/>
</dbReference>
<evidence type="ECO:0000313" key="5">
    <source>
        <dbReference type="EMBL" id="TCD68187.1"/>
    </source>
</evidence>
<dbReference type="FunFam" id="3.40.50.720:FF:000281">
    <property type="entry name" value="Uncharacterized oxidoreductase YIR035C"/>
    <property type="match status" value="1"/>
</dbReference>
<evidence type="ECO:0000259" key="4">
    <source>
        <dbReference type="SMART" id="SM00822"/>
    </source>
</evidence>
<dbReference type="GO" id="GO:0050664">
    <property type="term" value="F:oxidoreductase activity, acting on NAD(P)H, oxygen as acceptor"/>
    <property type="evidence" value="ECO:0007669"/>
    <property type="project" value="TreeGrafter"/>
</dbReference>
<evidence type="ECO:0000256" key="2">
    <source>
        <dbReference type="ARBA" id="ARBA00022857"/>
    </source>
</evidence>
<dbReference type="CDD" id="cd05367">
    <property type="entry name" value="SPR-like_SDR_c"/>
    <property type="match status" value="1"/>
</dbReference>
<feature type="domain" description="Ketoreductase" evidence="4">
    <location>
        <begin position="7"/>
        <end position="208"/>
    </location>
</feature>
<keyword evidence="6" id="KW-1185">Reference proteome</keyword>
<name>A0A4V2MX00_9APHY</name>
<dbReference type="InterPro" id="IPR002347">
    <property type="entry name" value="SDR_fam"/>
</dbReference>
<sequence length="261" mass="28098">MAASRNAVVVVTGASKGIGLAVTRLLLDKFGANVVAISRTTTPELSQLHQSHAKSLLIHECDVTKTSDLNHAISIAEKTFHHIDGLVLNAGVLNPMGKISSTDISLDEWKSHFDVNFFSLITTLRATLPALRESDLGGRVVFTSSGAATGNLAGWGPYNTGKAALNSLCRTIAEEEPQVTFVALRPGKVDTPMQAVLRTEGAGRMEDKDHQDFVQTHEQGKLLKPEDPGHVIASLALNATKDLTGQFVSWDSDTCKPYRKD</sequence>
<dbReference type="OrthoDB" id="9876299at2759"/>
<dbReference type="Gene3D" id="3.40.50.720">
    <property type="entry name" value="NAD(P)-binding Rossmann-like Domain"/>
    <property type="match status" value="1"/>
</dbReference>
<dbReference type="AlphaFoldDB" id="A0A4V2MX00"/>
<gene>
    <name evidence="5" type="ORF">EIP91_011358</name>
</gene>
<dbReference type="Proteomes" id="UP000292702">
    <property type="component" value="Unassembled WGS sequence"/>
</dbReference>
<organism evidence="5 6">
    <name type="scientific">Steccherinum ochraceum</name>
    <dbReference type="NCBI Taxonomy" id="92696"/>
    <lineage>
        <taxon>Eukaryota</taxon>
        <taxon>Fungi</taxon>
        <taxon>Dikarya</taxon>
        <taxon>Basidiomycota</taxon>
        <taxon>Agaricomycotina</taxon>
        <taxon>Agaricomycetes</taxon>
        <taxon>Polyporales</taxon>
        <taxon>Steccherinaceae</taxon>
        <taxon>Steccherinum</taxon>
    </lineage>
</organism>
<dbReference type="PANTHER" id="PTHR43008">
    <property type="entry name" value="BENZIL REDUCTASE"/>
    <property type="match status" value="1"/>
</dbReference>
<protein>
    <recommendedName>
        <fullName evidence="4">Ketoreductase domain-containing protein</fullName>
    </recommendedName>
</protein>
<accession>A0A4V2MX00</accession>
<dbReference type="Pfam" id="PF00106">
    <property type="entry name" value="adh_short"/>
    <property type="match status" value="1"/>
</dbReference>
<dbReference type="PRINTS" id="PR00081">
    <property type="entry name" value="GDHRDH"/>
</dbReference>
<evidence type="ECO:0000256" key="1">
    <source>
        <dbReference type="ARBA" id="ARBA00006484"/>
    </source>
</evidence>
<keyword evidence="3" id="KW-0560">Oxidoreductase</keyword>
<dbReference type="PROSITE" id="PS00061">
    <property type="entry name" value="ADH_SHORT"/>
    <property type="match status" value="1"/>
</dbReference>
<comment type="caution">
    <text evidence="5">The sequence shown here is derived from an EMBL/GenBank/DDBJ whole genome shotgun (WGS) entry which is preliminary data.</text>
</comment>
<keyword evidence="2" id="KW-0521">NADP</keyword>
<dbReference type="STRING" id="92696.A0A4V2MX00"/>
<dbReference type="PANTHER" id="PTHR43008:SF8">
    <property type="entry name" value="BENZIL REDUCTASE ((S)-BENZOIN FORMING) IRC24"/>
    <property type="match status" value="1"/>
</dbReference>
<dbReference type="SUPFAM" id="SSF51735">
    <property type="entry name" value="NAD(P)-binding Rossmann-fold domains"/>
    <property type="match status" value="1"/>
</dbReference>
<comment type="similarity">
    <text evidence="1">Belongs to the short-chain dehydrogenases/reductases (SDR) family.</text>
</comment>
<evidence type="ECO:0000256" key="3">
    <source>
        <dbReference type="ARBA" id="ARBA00023002"/>
    </source>
</evidence>
<dbReference type="InterPro" id="IPR020904">
    <property type="entry name" value="Sc_DH/Rdtase_CS"/>
</dbReference>
<proteinExistence type="inferred from homology"/>
<dbReference type="InterPro" id="IPR057326">
    <property type="entry name" value="KR_dom"/>
</dbReference>